<feature type="region of interest" description="Disordered" evidence="1">
    <location>
        <begin position="56"/>
        <end position="84"/>
    </location>
</feature>
<organism evidence="3">
    <name type="scientific">Puccinia triticina (isolate 1-1 / race 1 (BBBD))</name>
    <name type="common">Brown leaf rust fungus</name>
    <dbReference type="NCBI Taxonomy" id="630390"/>
    <lineage>
        <taxon>Eukaryota</taxon>
        <taxon>Fungi</taxon>
        <taxon>Dikarya</taxon>
        <taxon>Basidiomycota</taxon>
        <taxon>Pucciniomycotina</taxon>
        <taxon>Pucciniomycetes</taxon>
        <taxon>Pucciniales</taxon>
        <taxon>Pucciniaceae</taxon>
        <taxon>Puccinia</taxon>
    </lineage>
</organism>
<name>A0A180GV06_PUCT1</name>
<dbReference type="Proteomes" id="UP000005240">
    <property type="component" value="Unassembled WGS sequence"/>
</dbReference>
<evidence type="ECO:0000313" key="5">
    <source>
        <dbReference type="Proteomes" id="UP000005240"/>
    </source>
</evidence>
<dbReference type="EnsemblFungi" id="PTTG_26288-t43_1">
    <property type="protein sequence ID" value="PTTG_26288-t43_1-p1"/>
    <property type="gene ID" value="PTTG_26288"/>
</dbReference>
<accession>A0A180GV06</accession>
<dbReference type="EMBL" id="ADAS02000018">
    <property type="protein sequence ID" value="OAV96647.1"/>
    <property type="molecule type" value="Genomic_DNA"/>
</dbReference>
<dbReference type="SUPFAM" id="SSF56104">
    <property type="entry name" value="SAICAR synthase-like"/>
    <property type="match status" value="1"/>
</dbReference>
<protein>
    <submittedName>
        <fullName evidence="4">PIPK domain-containing protein</fullName>
    </submittedName>
</protein>
<dbReference type="VEuPathDB" id="FungiDB:PTTG_26288"/>
<dbReference type="InterPro" id="IPR027483">
    <property type="entry name" value="PInositol-4-P-4/5-kinase_C_sf"/>
</dbReference>
<evidence type="ECO:0000259" key="2">
    <source>
        <dbReference type="Pfam" id="PF01504"/>
    </source>
</evidence>
<reference evidence="3" key="1">
    <citation type="submission" date="2009-11" db="EMBL/GenBank/DDBJ databases">
        <authorList>
            <consortium name="The Broad Institute Genome Sequencing Platform"/>
            <person name="Ward D."/>
            <person name="Feldgarden M."/>
            <person name="Earl A."/>
            <person name="Young S.K."/>
            <person name="Zeng Q."/>
            <person name="Koehrsen M."/>
            <person name="Alvarado L."/>
            <person name="Berlin A."/>
            <person name="Bochicchio J."/>
            <person name="Borenstein D."/>
            <person name="Chapman S.B."/>
            <person name="Chen Z."/>
            <person name="Engels R."/>
            <person name="Freedman E."/>
            <person name="Gellesch M."/>
            <person name="Goldberg J."/>
            <person name="Griggs A."/>
            <person name="Gujja S."/>
            <person name="Heilman E."/>
            <person name="Heiman D."/>
            <person name="Hepburn T."/>
            <person name="Howarth C."/>
            <person name="Jen D."/>
            <person name="Larson L."/>
            <person name="Lewis B."/>
            <person name="Mehta T."/>
            <person name="Park D."/>
            <person name="Pearson M."/>
            <person name="Roberts A."/>
            <person name="Saif S."/>
            <person name="Shea T."/>
            <person name="Shenoy N."/>
            <person name="Sisk P."/>
            <person name="Stolte C."/>
            <person name="Sykes S."/>
            <person name="Thomson T."/>
            <person name="Walk T."/>
            <person name="White J."/>
            <person name="Yandava C."/>
            <person name="Izard J."/>
            <person name="Baranova O.V."/>
            <person name="Blanton J.M."/>
            <person name="Tanner A.C."/>
            <person name="Dewhirst F.E."/>
            <person name="Haas B."/>
            <person name="Nusbaum C."/>
            <person name="Birren B."/>
        </authorList>
    </citation>
    <scope>NUCLEOTIDE SEQUENCE [LARGE SCALE GENOMIC DNA]</scope>
    <source>
        <strain evidence="3">1-1 BBBD Race 1</strain>
    </source>
</reference>
<reference evidence="4" key="4">
    <citation type="submission" date="2025-05" db="UniProtKB">
        <authorList>
            <consortium name="EnsemblFungi"/>
        </authorList>
    </citation>
    <scope>IDENTIFICATION</scope>
    <source>
        <strain evidence="4">isolate 1-1 / race 1 (BBBD)</strain>
    </source>
</reference>
<reference evidence="4 5" key="3">
    <citation type="journal article" date="2017" name="G3 (Bethesda)">
        <title>Comparative analysis highlights variable genome content of wheat rusts and divergence of the mating loci.</title>
        <authorList>
            <person name="Cuomo C.A."/>
            <person name="Bakkeren G."/>
            <person name="Khalil H.B."/>
            <person name="Panwar V."/>
            <person name="Joly D."/>
            <person name="Linning R."/>
            <person name="Sakthikumar S."/>
            <person name="Song X."/>
            <person name="Adiconis X."/>
            <person name="Fan L."/>
            <person name="Goldberg J.M."/>
            <person name="Levin J.Z."/>
            <person name="Young S."/>
            <person name="Zeng Q."/>
            <person name="Anikster Y."/>
            <person name="Bruce M."/>
            <person name="Wang M."/>
            <person name="Yin C."/>
            <person name="McCallum B."/>
            <person name="Szabo L.J."/>
            <person name="Hulbert S."/>
            <person name="Chen X."/>
            <person name="Fellers J.P."/>
        </authorList>
    </citation>
    <scope>NUCLEOTIDE SEQUENCE</scope>
    <source>
        <strain evidence="5">Isolate 1-1 / race 1 (BBBD)</strain>
        <strain evidence="4">isolate 1-1 / race 1 (BBBD)</strain>
    </source>
</reference>
<dbReference type="OrthoDB" id="6058203at2759"/>
<reference evidence="3" key="2">
    <citation type="submission" date="2016-05" db="EMBL/GenBank/DDBJ databases">
        <title>Comparative analysis highlights variable genome content of wheat rusts and divergence of the mating loci.</title>
        <authorList>
            <person name="Cuomo C.A."/>
            <person name="Bakkeren G."/>
            <person name="Szabo L."/>
            <person name="Khalil H."/>
            <person name="Joly D."/>
            <person name="Goldberg J."/>
            <person name="Young S."/>
            <person name="Zeng Q."/>
            <person name="Fellers J."/>
        </authorList>
    </citation>
    <scope>NUCLEOTIDE SEQUENCE [LARGE SCALE GENOMIC DNA]</scope>
    <source>
        <strain evidence="3">1-1 BBBD Race 1</strain>
    </source>
</reference>
<evidence type="ECO:0000313" key="4">
    <source>
        <dbReference type="EnsemblFungi" id="PTTG_26288-t43_1-p1"/>
    </source>
</evidence>
<dbReference type="GO" id="GO:0046488">
    <property type="term" value="P:phosphatidylinositol metabolic process"/>
    <property type="evidence" value="ECO:0007669"/>
    <property type="project" value="InterPro"/>
</dbReference>
<evidence type="ECO:0000256" key="1">
    <source>
        <dbReference type="SAM" id="MobiDB-lite"/>
    </source>
</evidence>
<feature type="domain" description="PIPK" evidence="2">
    <location>
        <begin position="158"/>
        <end position="223"/>
    </location>
</feature>
<dbReference type="GO" id="GO:0052742">
    <property type="term" value="F:phosphatidylinositol kinase activity"/>
    <property type="evidence" value="ECO:0007669"/>
    <property type="project" value="InterPro"/>
</dbReference>
<dbReference type="AlphaFoldDB" id="A0A180GV06"/>
<dbReference type="STRING" id="630390.A0A180GV06"/>
<sequence length="290" mass="31255">MNALKISSVSDWMKPLPHWARRASRGGNMDVVLIITIQRQHQAGPKKITDDLRNGHCGNLADSSPDKPKTEVLPPRTSISGGLPEPTFLLPRLAKLVKSGWPHLRQVPTAKDVLQLIAESQRATHQIQCFNAQGVDTFSTSHLLPQPKAVGTSKGPILNLLRRGCRIKLGPTKNGLFEQLKRDNTLLQDLSMMDYSLIMALPNVARGNKEGLWNDQLLDISTSVFDAASTSRASCVASFIIPAAISSVGLTGVASGGVGGDDWVVICAHSASAESVELRNGDNTLRGLVF</sequence>
<evidence type="ECO:0000313" key="3">
    <source>
        <dbReference type="EMBL" id="OAV96647.1"/>
    </source>
</evidence>
<gene>
    <name evidence="3" type="ORF">PTTG_26288</name>
</gene>
<dbReference type="InterPro" id="IPR002498">
    <property type="entry name" value="PInositol-4-P-4/5-kinase_core"/>
</dbReference>
<proteinExistence type="predicted"/>
<dbReference type="Pfam" id="PF01504">
    <property type="entry name" value="PIP5K"/>
    <property type="match status" value="1"/>
</dbReference>
<dbReference type="Gene3D" id="3.30.810.10">
    <property type="entry name" value="2-Layer Sandwich"/>
    <property type="match status" value="1"/>
</dbReference>
<keyword evidence="5" id="KW-1185">Reference proteome</keyword>